<evidence type="ECO:0000313" key="7">
    <source>
        <dbReference type="Proteomes" id="UP000244855"/>
    </source>
</evidence>
<feature type="non-terminal residue" evidence="6">
    <location>
        <position position="111"/>
    </location>
</feature>
<dbReference type="InterPro" id="IPR052035">
    <property type="entry name" value="ZnF_BED_domain_contain"/>
</dbReference>
<dbReference type="GO" id="GO:0005634">
    <property type="term" value="C:nucleus"/>
    <property type="evidence" value="ECO:0007669"/>
    <property type="project" value="UniProtKB-SubCell"/>
</dbReference>
<protein>
    <submittedName>
        <fullName evidence="6">Uncharacterized protein</fullName>
    </submittedName>
</protein>
<accession>A0A2V1CZS7</accession>
<gene>
    <name evidence="6" type="ORF">DM02DRAFT_503344</name>
</gene>
<name>A0A2V1CZS7_9PLEO</name>
<keyword evidence="5" id="KW-0539">Nucleus</keyword>
<reference evidence="6 7" key="1">
    <citation type="journal article" date="2018" name="Sci. Rep.">
        <title>Comparative genomics provides insights into the lifestyle and reveals functional heterogeneity of dark septate endophytic fungi.</title>
        <authorList>
            <person name="Knapp D.G."/>
            <person name="Nemeth J.B."/>
            <person name="Barry K."/>
            <person name="Hainaut M."/>
            <person name="Henrissat B."/>
            <person name="Johnson J."/>
            <person name="Kuo A."/>
            <person name="Lim J.H.P."/>
            <person name="Lipzen A."/>
            <person name="Nolan M."/>
            <person name="Ohm R.A."/>
            <person name="Tamas L."/>
            <person name="Grigoriev I.V."/>
            <person name="Spatafora J.W."/>
            <person name="Nagy L.G."/>
            <person name="Kovacs G.M."/>
        </authorList>
    </citation>
    <scope>NUCLEOTIDE SEQUENCE [LARGE SCALE GENOMIC DNA]</scope>
    <source>
        <strain evidence="6 7">DSE2036</strain>
    </source>
</reference>
<feature type="non-terminal residue" evidence="6">
    <location>
        <position position="1"/>
    </location>
</feature>
<organism evidence="6 7">
    <name type="scientific">Periconia macrospinosa</name>
    <dbReference type="NCBI Taxonomy" id="97972"/>
    <lineage>
        <taxon>Eukaryota</taxon>
        <taxon>Fungi</taxon>
        <taxon>Dikarya</taxon>
        <taxon>Ascomycota</taxon>
        <taxon>Pezizomycotina</taxon>
        <taxon>Dothideomycetes</taxon>
        <taxon>Pleosporomycetidae</taxon>
        <taxon>Pleosporales</taxon>
        <taxon>Massarineae</taxon>
        <taxon>Periconiaceae</taxon>
        <taxon>Periconia</taxon>
    </lineage>
</organism>
<dbReference type="OrthoDB" id="3942116at2759"/>
<dbReference type="GO" id="GO:0008270">
    <property type="term" value="F:zinc ion binding"/>
    <property type="evidence" value="ECO:0007669"/>
    <property type="project" value="UniProtKB-KW"/>
</dbReference>
<dbReference type="PANTHER" id="PTHR46481:SF10">
    <property type="entry name" value="ZINC FINGER BED DOMAIN-CONTAINING PROTEIN 39"/>
    <property type="match status" value="1"/>
</dbReference>
<dbReference type="AlphaFoldDB" id="A0A2V1CZS7"/>
<proteinExistence type="predicted"/>
<keyword evidence="7" id="KW-1185">Reference proteome</keyword>
<keyword evidence="4" id="KW-0862">Zinc</keyword>
<dbReference type="InterPro" id="IPR012337">
    <property type="entry name" value="RNaseH-like_sf"/>
</dbReference>
<keyword evidence="2" id="KW-0479">Metal-binding</keyword>
<dbReference type="Proteomes" id="UP000244855">
    <property type="component" value="Unassembled WGS sequence"/>
</dbReference>
<keyword evidence="3" id="KW-0863">Zinc-finger</keyword>
<evidence type="ECO:0000313" key="6">
    <source>
        <dbReference type="EMBL" id="PVH91270.1"/>
    </source>
</evidence>
<evidence type="ECO:0000256" key="4">
    <source>
        <dbReference type="ARBA" id="ARBA00022833"/>
    </source>
</evidence>
<sequence length="111" mass="13424">KKDKDNYSLRGMGPPRKIHKVLVSIRSSNERYQVFLKWARKMIPMDNDTRWNSWFLMCSVAIEPAVKKAIQRYQEQYHKEFEDEDILTPGDWEILKNIVDFLQPFYRVTKE</sequence>
<dbReference type="EMBL" id="KZ805908">
    <property type="protein sequence ID" value="PVH91270.1"/>
    <property type="molecule type" value="Genomic_DNA"/>
</dbReference>
<comment type="subcellular location">
    <subcellularLocation>
        <location evidence="1">Nucleus</location>
    </subcellularLocation>
</comment>
<evidence type="ECO:0000256" key="1">
    <source>
        <dbReference type="ARBA" id="ARBA00004123"/>
    </source>
</evidence>
<dbReference type="SUPFAM" id="SSF53098">
    <property type="entry name" value="Ribonuclease H-like"/>
    <property type="match status" value="1"/>
</dbReference>
<evidence type="ECO:0000256" key="3">
    <source>
        <dbReference type="ARBA" id="ARBA00022771"/>
    </source>
</evidence>
<dbReference type="PANTHER" id="PTHR46481">
    <property type="entry name" value="ZINC FINGER BED DOMAIN-CONTAINING PROTEIN 4"/>
    <property type="match status" value="1"/>
</dbReference>
<evidence type="ECO:0000256" key="2">
    <source>
        <dbReference type="ARBA" id="ARBA00022723"/>
    </source>
</evidence>
<evidence type="ECO:0000256" key="5">
    <source>
        <dbReference type="ARBA" id="ARBA00023242"/>
    </source>
</evidence>